<dbReference type="InterPro" id="IPR000086">
    <property type="entry name" value="NUDIX_hydrolase_dom"/>
</dbReference>
<evidence type="ECO:0000259" key="2">
    <source>
        <dbReference type="PROSITE" id="PS51462"/>
    </source>
</evidence>
<name>A0A1F5C8F6_9BACT</name>
<dbReference type="PANTHER" id="PTHR43736:SF1">
    <property type="entry name" value="DIHYDRONEOPTERIN TRIPHOSPHATE DIPHOSPHATASE"/>
    <property type="match status" value="1"/>
</dbReference>
<dbReference type="GO" id="GO:0016787">
    <property type="term" value="F:hydrolase activity"/>
    <property type="evidence" value="ECO:0007669"/>
    <property type="project" value="UniProtKB-KW"/>
</dbReference>
<accession>A0A1F5C8F6</accession>
<organism evidence="3 4">
    <name type="scientific">Candidatus Azambacteria bacterium RIFCSPLOWO2_01_FULL_37_9</name>
    <dbReference type="NCBI Taxonomy" id="1797297"/>
    <lineage>
        <taxon>Bacteria</taxon>
        <taxon>Candidatus Azamiibacteriota</taxon>
    </lineage>
</organism>
<dbReference type="PROSITE" id="PS51462">
    <property type="entry name" value="NUDIX"/>
    <property type="match status" value="1"/>
</dbReference>
<evidence type="ECO:0000256" key="1">
    <source>
        <dbReference type="ARBA" id="ARBA00022801"/>
    </source>
</evidence>
<sequence length="152" mass="17687">MYELRVLCRVVTYDPAIHSILLVRNRDQKWWCAPGGGWDHAQETILECAKREAFEETGVQVNIVKLLYVQTLHIKKQDSIWLEQFWLAEPAGSIEVPQGHIDQHGVVDEARWFSKEEVQTITAYPEILKTIFWDVIAGVIQEKNRYLGHFVL</sequence>
<protein>
    <recommendedName>
        <fullName evidence="2">Nudix hydrolase domain-containing protein</fullName>
    </recommendedName>
</protein>
<proteinExistence type="predicted"/>
<reference evidence="3 4" key="1">
    <citation type="journal article" date="2016" name="Nat. Commun.">
        <title>Thousands of microbial genomes shed light on interconnected biogeochemical processes in an aquifer system.</title>
        <authorList>
            <person name="Anantharaman K."/>
            <person name="Brown C.T."/>
            <person name="Hug L.A."/>
            <person name="Sharon I."/>
            <person name="Castelle C.J."/>
            <person name="Probst A.J."/>
            <person name="Thomas B.C."/>
            <person name="Singh A."/>
            <person name="Wilkins M.J."/>
            <person name="Karaoz U."/>
            <person name="Brodie E.L."/>
            <person name="Williams K.H."/>
            <person name="Hubbard S.S."/>
            <person name="Banfield J.F."/>
        </authorList>
    </citation>
    <scope>NUCLEOTIDE SEQUENCE [LARGE SCALE GENOMIC DNA]</scope>
</reference>
<evidence type="ECO:0000313" key="3">
    <source>
        <dbReference type="EMBL" id="OGD39155.1"/>
    </source>
</evidence>
<dbReference type="PROSITE" id="PS00893">
    <property type="entry name" value="NUDIX_BOX"/>
    <property type="match status" value="1"/>
</dbReference>
<evidence type="ECO:0000313" key="4">
    <source>
        <dbReference type="Proteomes" id="UP000177947"/>
    </source>
</evidence>
<dbReference type="Gene3D" id="3.90.79.10">
    <property type="entry name" value="Nucleoside Triphosphate Pyrophosphohydrolase"/>
    <property type="match status" value="1"/>
</dbReference>
<feature type="domain" description="Nudix hydrolase" evidence="2">
    <location>
        <begin position="3"/>
        <end position="135"/>
    </location>
</feature>
<dbReference type="EMBL" id="MEYQ01000015">
    <property type="protein sequence ID" value="OGD39155.1"/>
    <property type="molecule type" value="Genomic_DNA"/>
</dbReference>
<dbReference type="PANTHER" id="PTHR43736">
    <property type="entry name" value="ADP-RIBOSE PYROPHOSPHATASE"/>
    <property type="match status" value="1"/>
</dbReference>
<dbReference type="AlphaFoldDB" id="A0A1F5C8F6"/>
<gene>
    <name evidence="3" type="ORF">A2907_01900</name>
</gene>
<dbReference type="Pfam" id="PF00293">
    <property type="entry name" value="NUDIX"/>
    <property type="match status" value="1"/>
</dbReference>
<dbReference type="Proteomes" id="UP000177947">
    <property type="component" value="Unassembled WGS sequence"/>
</dbReference>
<dbReference type="InterPro" id="IPR020084">
    <property type="entry name" value="NUDIX_hydrolase_CS"/>
</dbReference>
<keyword evidence="1" id="KW-0378">Hydrolase</keyword>
<dbReference type="InterPro" id="IPR015797">
    <property type="entry name" value="NUDIX_hydrolase-like_dom_sf"/>
</dbReference>
<dbReference type="SUPFAM" id="SSF55811">
    <property type="entry name" value="Nudix"/>
    <property type="match status" value="1"/>
</dbReference>
<comment type="caution">
    <text evidence="3">The sequence shown here is derived from an EMBL/GenBank/DDBJ whole genome shotgun (WGS) entry which is preliminary data.</text>
</comment>